<dbReference type="RefSeq" id="WP_066289153.1">
    <property type="nucleotide sequence ID" value="NZ_CP016761.1"/>
</dbReference>
<feature type="transmembrane region" description="Helical" evidence="7">
    <location>
        <begin position="39"/>
        <end position="61"/>
    </location>
</feature>
<organism evidence="9 10">
    <name type="scientific">Fictibacillus arsenicus</name>
    <dbReference type="NCBI Taxonomy" id="255247"/>
    <lineage>
        <taxon>Bacteria</taxon>
        <taxon>Bacillati</taxon>
        <taxon>Bacillota</taxon>
        <taxon>Bacilli</taxon>
        <taxon>Bacillales</taxon>
        <taxon>Fictibacillaceae</taxon>
        <taxon>Fictibacillus</taxon>
    </lineage>
</organism>
<comment type="function">
    <text evidence="7">Essential cell division protein.</text>
</comment>
<keyword evidence="4 7" id="KW-1133">Transmembrane helix</keyword>
<dbReference type="EMBL" id="CP016761">
    <property type="protein sequence ID" value="ANX12183.1"/>
    <property type="molecule type" value="Genomic_DNA"/>
</dbReference>
<gene>
    <name evidence="7" type="primary">ftsL</name>
    <name evidence="9" type="ORF">ABE41_009200</name>
</gene>
<evidence type="ECO:0000256" key="3">
    <source>
        <dbReference type="ARBA" id="ARBA00022692"/>
    </source>
</evidence>
<dbReference type="Proteomes" id="UP000077412">
    <property type="component" value="Chromosome"/>
</dbReference>
<evidence type="ECO:0000256" key="7">
    <source>
        <dbReference type="HAMAP-Rule" id="MF_00910"/>
    </source>
</evidence>
<keyword evidence="5 7" id="KW-0472">Membrane</keyword>
<evidence type="ECO:0000256" key="8">
    <source>
        <dbReference type="NCBIfam" id="TIGR02209"/>
    </source>
</evidence>
<evidence type="ECO:0000256" key="6">
    <source>
        <dbReference type="ARBA" id="ARBA00023306"/>
    </source>
</evidence>
<evidence type="ECO:0000256" key="4">
    <source>
        <dbReference type="ARBA" id="ARBA00022989"/>
    </source>
</evidence>
<sequence>MSNLAYQVQKQQIQTQAQPQRNPRPVEQPSRKLFTKGEVILWGMMGVVLIAGLVWLISLYASVYQTTAKVETIQRDISAETKIVEDYHLQVTELSNPERIMKIAKEQGFIFDDKNVKVVQD</sequence>
<keyword evidence="3 7" id="KW-0812">Transmembrane</keyword>
<evidence type="ECO:0000256" key="2">
    <source>
        <dbReference type="ARBA" id="ARBA00022618"/>
    </source>
</evidence>
<comment type="similarity">
    <text evidence="7">Belongs to the FtsL family.</text>
</comment>
<protein>
    <recommendedName>
        <fullName evidence="7 8">Cell division protein FtsL</fullName>
    </recommendedName>
</protein>
<keyword evidence="1 7" id="KW-1003">Cell membrane</keyword>
<keyword evidence="6 7" id="KW-0131">Cell cycle</keyword>
<dbReference type="GO" id="GO:0005886">
    <property type="term" value="C:plasma membrane"/>
    <property type="evidence" value="ECO:0007669"/>
    <property type="project" value="UniProtKB-SubCell"/>
</dbReference>
<evidence type="ECO:0000313" key="9">
    <source>
        <dbReference type="EMBL" id="ANX12183.1"/>
    </source>
</evidence>
<dbReference type="STRING" id="255247.ABE41_009200"/>
<keyword evidence="10" id="KW-1185">Reference proteome</keyword>
<proteinExistence type="inferred from homology"/>
<dbReference type="Pfam" id="PF04977">
    <property type="entry name" value="DivIC"/>
    <property type="match status" value="1"/>
</dbReference>
<dbReference type="GO" id="GO:0043093">
    <property type="term" value="P:FtsZ-dependent cytokinesis"/>
    <property type="evidence" value="ECO:0007669"/>
    <property type="project" value="UniProtKB-UniRule"/>
</dbReference>
<evidence type="ECO:0000256" key="5">
    <source>
        <dbReference type="ARBA" id="ARBA00023136"/>
    </source>
</evidence>
<dbReference type="KEGG" id="far:ABE41_009200"/>
<evidence type="ECO:0000256" key="1">
    <source>
        <dbReference type="ARBA" id="ARBA00022475"/>
    </source>
</evidence>
<dbReference type="GO" id="GO:0032153">
    <property type="term" value="C:cell division site"/>
    <property type="evidence" value="ECO:0007669"/>
    <property type="project" value="UniProtKB-UniRule"/>
</dbReference>
<comment type="subcellular location">
    <subcellularLocation>
        <location evidence="7">Cell membrane</location>
        <topology evidence="7">Single-pass type II membrane protein</topology>
    </subcellularLocation>
    <text evidence="7">Localizes to the division septum where it forms a ring structure.</text>
</comment>
<dbReference type="NCBIfam" id="TIGR02209">
    <property type="entry name" value="ftsL_broad"/>
    <property type="match status" value="1"/>
</dbReference>
<keyword evidence="2 7" id="KW-0132">Cell division</keyword>
<dbReference type="AlphaFoldDB" id="A0A1B1Z3V6"/>
<dbReference type="InterPro" id="IPR007060">
    <property type="entry name" value="FtsL/DivIC"/>
</dbReference>
<reference evidence="9 10" key="1">
    <citation type="submission" date="2016-08" db="EMBL/GenBank/DDBJ databases">
        <title>Complete genome sequence of Fictibacillus arsenicus G25-54, a strain with toxicity to nematodes and a potential arsenic-resistance activity.</title>
        <authorList>
            <person name="Zheng Z."/>
        </authorList>
    </citation>
    <scope>NUCLEOTIDE SEQUENCE [LARGE SCALE GENOMIC DNA]</scope>
    <source>
        <strain evidence="9 10">G25-54</strain>
    </source>
</reference>
<dbReference type="HAMAP" id="MF_00910">
    <property type="entry name" value="FtsL"/>
    <property type="match status" value="1"/>
</dbReference>
<dbReference type="OrthoDB" id="2989137at2"/>
<dbReference type="InterPro" id="IPR011922">
    <property type="entry name" value="Cell_div_FtsL"/>
</dbReference>
<evidence type="ECO:0000313" key="10">
    <source>
        <dbReference type="Proteomes" id="UP000077412"/>
    </source>
</evidence>
<accession>A0A1B1Z3V6</accession>
<name>A0A1B1Z3V6_9BACL</name>